<dbReference type="AlphaFoldDB" id="A0A081PBU8"/>
<dbReference type="GO" id="GO:0003700">
    <property type="term" value="F:DNA-binding transcription factor activity"/>
    <property type="evidence" value="ECO:0007669"/>
    <property type="project" value="InterPro"/>
</dbReference>
<dbReference type="PROSITE" id="PS01124">
    <property type="entry name" value="HTH_ARAC_FAMILY_2"/>
    <property type="match status" value="1"/>
</dbReference>
<keyword evidence="3" id="KW-0804">Transcription</keyword>
<reference evidence="5 6" key="1">
    <citation type="journal article" date="1992" name="Int. J. Syst. Bacteriol.">
        <title>Sphingobacterium antarcticus sp. nov. a Psychrotrophic Bacterium from the Soils of Schirmacher Oasis, Antarctica.</title>
        <authorList>
            <person name="Shivaji S."/>
            <person name="Ray M.K."/>
            <person name="Rao N.S."/>
            <person name="Saiserr L."/>
            <person name="Jagannadham M.V."/>
            <person name="Kumar G.S."/>
            <person name="Reddy G."/>
            <person name="Bhargava P.M."/>
        </authorList>
    </citation>
    <scope>NUCLEOTIDE SEQUENCE [LARGE SCALE GENOMIC DNA]</scope>
    <source>
        <strain evidence="5 6">4BY</strain>
    </source>
</reference>
<dbReference type="Pfam" id="PF02311">
    <property type="entry name" value="AraC_binding"/>
    <property type="match status" value="1"/>
</dbReference>
<dbReference type="EMBL" id="JNFF01000117">
    <property type="protein sequence ID" value="KEQ28171.1"/>
    <property type="molecule type" value="Genomic_DNA"/>
</dbReference>
<feature type="domain" description="HTH araC/xylS-type" evidence="4">
    <location>
        <begin position="183"/>
        <end position="281"/>
    </location>
</feature>
<dbReference type="InterPro" id="IPR020449">
    <property type="entry name" value="Tscrpt_reg_AraC-type_HTH"/>
</dbReference>
<dbReference type="InterPro" id="IPR009057">
    <property type="entry name" value="Homeodomain-like_sf"/>
</dbReference>
<dbReference type="InterPro" id="IPR018060">
    <property type="entry name" value="HTH_AraC"/>
</dbReference>
<evidence type="ECO:0000256" key="2">
    <source>
        <dbReference type="ARBA" id="ARBA00023125"/>
    </source>
</evidence>
<dbReference type="SUPFAM" id="SSF51215">
    <property type="entry name" value="Regulatory protein AraC"/>
    <property type="match status" value="1"/>
</dbReference>
<dbReference type="Pfam" id="PF12833">
    <property type="entry name" value="HTH_18"/>
    <property type="match status" value="1"/>
</dbReference>
<dbReference type="OrthoDB" id="2585681at2"/>
<dbReference type="SMART" id="SM00342">
    <property type="entry name" value="HTH_ARAC"/>
    <property type="match status" value="1"/>
</dbReference>
<dbReference type="PANTHER" id="PTHR43280">
    <property type="entry name" value="ARAC-FAMILY TRANSCRIPTIONAL REGULATOR"/>
    <property type="match status" value="1"/>
</dbReference>
<dbReference type="eggNOG" id="COG2207">
    <property type="taxonomic scope" value="Bacteria"/>
</dbReference>
<dbReference type="PANTHER" id="PTHR43280:SF32">
    <property type="entry name" value="TRANSCRIPTIONAL REGULATORY PROTEIN"/>
    <property type="match status" value="1"/>
</dbReference>
<dbReference type="Gene3D" id="1.10.10.60">
    <property type="entry name" value="Homeodomain-like"/>
    <property type="match status" value="1"/>
</dbReference>
<dbReference type="InterPro" id="IPR003313">
    <property type="entry name" value="AraC-bd"/>
</dbReference>
<evidence type="ECO:0000313" key="6">
    <source>
        <dbReference type="Proteomes" id="UP000028007"/>
    </source>
</evidence>
<dbReference type="GO" id="GO:0043565">
    <property type="term" value="F:sequence-specific DNA binding"/>
    <property type="evidence" value="ECO:0007669"/>
    <property type="project" value="InterPro"/>
</dbReference>
<dbReference type="Proteomes" id="UP000028007">
    <property type="component" value="Unassembled WGS sequence"/>
</dbReference>
<dbReference type="RefSeq" id="WP_037444746.1">
    <property type="nucleotide sequence ID" value="NZ_JNFF01000117.1"/>
</dbReference>
<dbReference type="InterPro" id="IPR037923">
    <property type="entry name" value="HTH-like"/>
</dbReference>
<gene>
    <name evidence="5" type="ORF">N180_00605</name>
</gene>
<protein>
    <submittedName>
        <fullName evidence="5">AraC family transcriptional regulator</fullName>
    </submittedName>
</protein>
<evidence type="ECO:0000259" key="4">
    <source>
        <dbReference type="PROSITE" id="PS01124"/>
    </source>
</evidence>
<proteinExistence type="predicted"/>
<keyword evidence="1" id="KW-0805">Transcription regulation</keyword>
<accession>A0A081PBU8</accession>
<comment type="caution">
    <text evidence="5">The sequence shown here is derived from an EMBL/GenBank/DDBJ whole genome shotgun (WGS) entry which is preliminary data.</text>
</comment>
<sequence length="282" mass="32871">MKAKSNIPVLRINDFQIDLQSDGSIQYHEIFGSRLIDKAHQHDFFLFLLFENGGGTHTIDFIQHDVSSHQLHLLFPGQVHTWSLSENTRAFQIMISKRIFEIFATSLRYDLIRYQENPVLALSATAFQQLLYEFKEIQAELSLETRLWDIISSRCRIIAQLASREAEERFAGLTAYQTKPILADYLSLIELNFKQQRSVAFYAEKLNITPNYLNILCKKHFHSSATSFIHNRLILESKRLLLTSKNSVKEIAYELGFYDLAYFSKFFKMQTGTSPREFRLPL</sequence>
<name>A0A081PBU8_9SPHI</name>
<evidence type="ECO:0000256" key="1">
    <source>
        <dbReference type="ARBA" id="ARBA00023015"/>
    </source>
</evidence>
<evidence type="ECO:0000313" key="5">
    <source>
        <dbReference type="EMBL" id="KEQ28171.1"/>
    </source>
</evidence>
<keyword evidence="2" id="KW-0238">DNA-binding</keyword>
<keyword evidence="6" id="KW-1185">Reference proteome</keyword>
<dbReference type="PRINTS" id="PR00032">
    <property type="entry name" value="HTHARAC"/>
</dbReference>
<evidence type="ECO:0000256" key="3">
    <source>
        <dbReference type="ARBA" id="ARBA00023163"/>
    </source>
</evidence>
<dbReference type="SUPFAM" id="SSF46689">
    <property type="entry name" value="Homeodomain-like"/>
    <property type="match status" value="1"/>
</dbReference>
<organism evidence="5 6">
    <name type="scientific">Pedobacter antarcticus 4BY</name>
    <dbReference type="NCBI Taxonomy" id="1358423"/>
    <lineage>
        <taxon>Bacteria</taxon>
        <taxon>Pseudomonadati</taxon>
        <taxon>Bacteroidota</taxon>
        <taxon>Sphingobacteriia</taxon>
        <taxon>Sphingobacteriales</taxon>
        <taxon>Sphingobacteriaceae</taxon>
        <taxon>Pedobacter</taxon>
    </lineage>
</organism>